<dbReference type="Gene3D" id="3.10.20.370">
    <property type="match status" value="1"/>
</dbReference>
<dbReference type="PANTHER" id="PTHR37984">
    <property type="entry name" value="PROTEIN CBG26694"/>
    <property type="match status" value="1"/>
</dbReference>
<dbReference type="FunFam" id="1.10.340.70:FF:000001">
    <property type="entry name" value="Retrovirus-related Pol polyprotein from transposon gypsy-like Protein"/>
    <property type="match status" value="1"/>
</dbReference>
<evidence type="ECO:0000313" key="4">
    <source>
        <dbReference type="Proteomes" id="UP001479290"/>
    </source>
</evidence>
<reference evidence="3 4" key="1">
    <citation type="submission" date="2024-05" db="EMBL/GenBank/DDBJ databases">
        <title>A high-quality chromosomal-level genome assembly of Topmouth culter (Culter alburnus).</title>
        <authorList>
            <person name="Zhao H."/>
        </authorList>
    </citation>
    <scope>NUCLEOTIDE SEQUENCE [LARGE SCALE GENOMIC DNA]</scope>
    <source>
        <strain evidence="3">CATC2023</strain>
        <tissue evidence="3">Muscle</tissue>
    </source>
</reference>
<evidence type="ECO:0000256" key="1">
    <source>
        <dbReference type="ARBA" id="ARBA00039658"/>
    </source>
</evidence>
<dbReference type="PANTHER" id="PTHR37984:SF15">
    <property type="entry name" value="INTEGRASE CATALYTIC DOMAIN-CONTAINING PROTEIN"/>
    <property type="match status" value="1"/>
</dbReference>
<dbReference type="SUPFAM" id="SSF56672">
    <property type="entry name" value="DNA/RNA polymerases"/>
    <property type="match status" value="1"/>
</dbReference>
<dbReference type="SUPFAM" id="SSF53098">
    <property type="entry name" value="Ribonuclease H-like"/>
    <property type="match status" value="1"/>
</dbReference>
<comment type="caution">
    <text evidence="3">The sequence shown here is derived from an EMBL/GenBank/DDBJ whole genome shotgun (WGS) entry which is preliminary data.</text>
</comment>
<feature type="domain" description="Integrase catalytic" evidence="2">
    <location>
        <begin position="441"/>
        <end position="570"/>
    </location>
</feature>
<keyword evidence="4" id="KW-1185">Reference proteome</keyword>
<protein>
    <recommendedName>
        <fullName evidence="1">Gypsy retrotransposon integrase-like protein 1</fullName>
    </recommendedName>
</protein>
<dbReference type="InterPro" id="IPR043128">
    <property type="entry name" value="Rev_trsase/Diguanyl_cyclase"/>
</dbReference>
<dbReference type="InterPro" id="IPR041588">
    <property type="entry name" value="Integrase_H2C2"/>
</dbReference>
<proteinExistence type="predicted"/>
<evidence type="ECO:0000259" key="2">
    <source>
        <dbReference type="PROSITE" id="PS50994"/>
    </source>
</evidence>
<dbReference type="InterPro" id="IPR012337">
    <property type="entry name" value="RNaseH-like_sf"/>
</dbReference>
<dbReference type="Pfam" id="PF17921">
    <property type="entry name" value="Integrase_H2C2"/>
    <property type="match status" value="1"/>
</dbReference>
<dbReference type="Gene3D" id="3.30.70.270">
    <property type="match status" value="1"/>
</dbReference>
<dbReference type="FunFam" id="3.10.20.370:FF:000001">
    <property type="entry name" value="Retrovirus-related Pol polyprotein from transposon 17.6-like protein"/>
    <property type="match status" value="1"/>
</dbReference>
<gene>
    <name evidence="3" type="ORF">ABG768_008044</name>
</gene>
<organism evidence="3 4">
    <name type="scientific">Culter alburnus</name>
    <name type="common">Topmouth culter</name>
    <dbReference type="NCBI Taxonomy" id="194366"/>
    <lineage>
        <taxon>Eukaryota</taxon>
        <taxon>Metazoa</taxon>
        <taxon>Chordata</taxon>
        <taxon>Craniata</taxon>
        <taxon>Vertebrata</taxon>
        <taxon>Euteleostomi</taxon>
        <taxon>Actinopterygii</taxon>
        <taxon>Neopterygii</taxon>
        <taxon>Teleostei</taxon>
        <taxon>Ostariophysi</taxon>
        <taxon>Cypriniformes</taxon>
        <taxon>Xenocyprididae</taxon>
        <taxon>Xenocypridinae</taxon>
        <taxon>Culter</taxon>
    </lineage>
</organism>
<dbReference type="Proteomes" id="UP001479290">
    <property type="component" value="Unassembled WGS sequence"/>
</dbReference>
<dbReference type="CDD" id="cd09274">
    <property type="entry name" value="RNase_HI_RT_Ty3"/>
    <property type="match status" value="1"/>
</dbReference>
<dbReference type="InterPro" id="IPR041577">
    <property type="entry name" value="RT_RNaseH_2"/>
</dbReference>
<sequence>MVMYYQWFIPNCSSIAKPLFTLTATAKGKKGYSRGGTIFRKLSPSDWTRGCVQSFEKLKSALLNSVVLAHPDFTRPFILSTDASLDGIGAVLSQIPEGESTARPVAFASKALTRAQSNYPAHRLEFLALKWSVCDKFSHWLKGHPFTVWTDNNPLTYILTKPKLDTCEQRWVAKLAPYTFDIKYIPGAKNVVADALSRQPFVPSRVSQRLVAEPYNHLLEQSEQIREETVQSSFRLSANCQCVGYPLDQCSLSSDQVSAVLEAHAQWEVGARNRAISWLAQEIQQTLPVGQNPLPVYSLKELQEKQEGDHVLSRVLFYVCRGRKPSRRERAKEPYKALRLLKQWDRLKLLDGILYRICKDPVTKFTRHQFIVPDSLVSVVLCGIHDVAGHQGQGRTLSLARQRFSWVIMESDTREYVRCCQRCVVSKTPEPEGRAPLESIRTTSPLELVCVDFWCAEDSSGKSVNVLVVTDHFTKMVNAFLCKNQSAAQVARHLWDKFFCVYGFPQRIHSDQGANFESRLIKELLQIAGVQKSRTTAYHPMGNGQVERFNRTLGNMIREPNKTGRKCCKP</sequence>
<dbReference type="Pfam" id="PF17919">
    <property type="entry name" value="RT_RNaseH_2"/>
    <property type="match status" value="1"/>
</dbReference>
<dbReference type="Pfam" id="PF00665">
    <property type="entry name" value="rve"/>
    <property type="match status" value="1"/>
</dbReference>
<dbReference type="EMBL" id="JAWDJR010000015">
    <property type="protein sequence ID" value="KAK9962690.1"/>
    <property type="molecule type" value="Genomic_DNA"/>
</dbReference>
<dbReference type="InterPro" id="IPR001584">
    <property type="entry name" value="Integrase_cat-core"/>
</dbReference>
<dbReference type="GO" id="GO:0003676">
    <property type="term" value="F:nucleic acid binding"/>
    <property type="evidence" value="ECO:0007669"/>
    <property type="project" value="InterPro"/>
</dbReference>
<dbReference type="InterPro" id="IPR050951">
    <property type="entry name" value="Retrovirus_Pol_polyprotein"/>
</dbReference>
<dbReference type="GO" id="GO:0015074">
    <property type="term" value="P:DNA integration"/>
    <property type="evidence" value="ECO:0007669"/>
    <property type="project" value="InterPro"/>
</dbReference>
<dbReference type="InterPro" id="IPR043502">
    <property type="entry name" value="DNA/RNA_pol_sf"/>
</dbReference>
<dbReference type="PROSITE" id="PS50994">
    <property type="entry name" value="INTEGRASE"/>
    <property type="match status" value="1"/>
</dbReference>
<dbReference type="Gene3D" id="3.30.420.10">
    <property type="entry name" value="Ribonuclease H-like superfamily/Ribonuclease H"/>
    <property type="match status" value="1"/>
</dbReference>
<name>A0AAW1ZN15_CULAL</name>
<dbReference type="AlphaFoldDB" id="A0AAW1ZN15"/>
<dbReference type="InterPro" id="IPR036397">
    <property type="entry name" value="RNaseH_sf"/>
</dbReference>
<evidence type="ECO:0000313" key="3">
    <source>
        <dbReference type="EMBL" id="KAK9962690.1"/>
    </source>
</evidence>
<accession>A0AAW1ZN15</accession>
<dbReference type="Gene3D" id="1.10.340.70">
    <property type="match status" value="1"/>
</dbReference>